<dbReference type="EMBL" id="CM042029">
    <property type="protein sequence ID" value="KAI3796178.1"/>
    <property type="molecule type" value="Genomic_DNA"/>
</dbReference>
<gene>
    <name evidence="1" type="ORF">L1987_38843</name>
</gene>
<accession>A0ACB9HJS3</accession>
<organism evidence="1 2">
    <name type="scientific">Smallanthus sonchifolius</name>
    <dbReference type="NCBI Taxonomy" id="185202"/>
    <lineage>
        <taxon>Eukaryota</taxon>
        <taxon>Viridiplantae</taxon>
        <taxon>Streptophyta</taxon>
        <taxon>Embryophyta</taxon>
        <taxon>Tracheophyta</taxon>
        <taxon>Spermatophyta</taxon>
        <taxon>Magnoliopsida</taxon>
        <taxon>eudicotyledons</taxon>
        <taxon>Gunneridae</taxon>
        <taxon>Pentapetalae</taxon>
        <taxon>asterids</taxon>
        <taxon>campanulids</taxon>
        <taxon>Asterales</taxon>
        <taxon>Asteraceae</taxon>
        <taxon>Asteroideae</taxon>
        <taxon>Heliantheae alliance</taxon>
        <taxon>Millerieae</taxon>
        <taxon>Smallanthus</taxon>
    </lineage>
</organism>
<evidence type="ECO:0000313" key="2">
    <source>
        <dbReference type="Proteomes" id="UP001056120"/>
    </source>
</evidence>
<evidence type="ECO:0000313" key="1">
    <source>
        <dbReference type="EMBL" id="KAI3796178.1"/>
    </source>
</evidence>
<reference evidence="1 2" key="2">
    <citation type="journal article" date="2022" name="Mol. Ecol. Resour.">
        <title>The genomes of chicory, endive, great burdock and yacon provide insights into Asteraceae paleo-polyploidization history and plant inulin production.</title>
        <authorList>
            <person name="Fan W."/>
            <person name="Wang S."/>
            <person name="Wang H."/>
            <person name="Wang A."/>
            <person name="Jiang F."/>
            <person name="Liu H."/>
            <person name="Zhao H."/>
            <person name="Xu D."/>
            <person name="Zhang Y."/>
        </authorList>
    </citation>
    <scope>NUCLEOTIDE SEQUENCE [LARGE SCALE GENOMIC DNA]</scope>
    <source>
        <strain evidence="2">cv. Yunnan</strain>
        <tissue evidence="1">Leaves</tissue>
    </source>
</reference>
<reference evidence="2" key="1">
    <citation type="journal article" date="2022" name="Mol. Ecol. Resour.">
        <title>The genomes of chicory, endive, great burdock and yacon provide insights into Asteraceae palaeo-polyploidization history and plant inulin production.</title>
        <authorList>
            <person name="Fan W."/>
            <person name="Wang S."/>
            <person name="Wang H."/>
            <person name="Wang A."/>
            <person name="Jiang F."/>
            <person name="Liu H."/>
            <person name="Zhao H."/>
            <person name="Xu D."/>
            <person name="Zhang Y."/>
        </authorList>
    </citation>
    <scope>NUCLEOTIDE SEQUENCE [LARGE SCALE GENOMIC DNA]</scope>
    <source>
        <strain evidence="2">cv. Yunnan</strain>
    </source>
</reference>
<comment type="caution">
    <text evidence="1">The sequence shown here is derived from an EMBL/GenBank/DDBJ whole genome shotgun (WGS) entry which is preliminary data.</text>
</comment>
<sequence>MFLSYDYLIQCLYIENGLLSLETPDPVLRLLPQYERTKISSLSVSSLVVRSRFPPISTWKRINYRRVLNSR</sequence>
<protein>
    <submittedName>
        <fullName evidence="1">Uncharacterized protein</fullName>
    </submittedName>
</protein>
<dbReference type="Proteomes" id="UP001056120">
    <property type="component" value="Linkage Group LG12"/>
</dbReference>
<name>A0ACB9HJS3_9ASTR</name>
<keyword evidence="2" id="KW-1185">Reference proteome</keyword>
<proteinExistence type="predicted"/>